<proteinExistence type="predicted"/>
<dbReference type="SUPFAM" id="SSF53383">
    <property type="entry name" value="PLP-dependent transferases"/>
    <property type="match status" value="1"/>
</dbReference>
<protein>
    <submittedName>
        <fullName evidence="3">PLP-dependent transferase</fullName>
    </submittedName>
</protein>
<dbReference type="PANTHER" id="PTHR43092:SF2">
    <property type="entry name" value="HERCYNYLCYSTEINE SULFOXIDE LYASE"/>
    <property type="match status" value="1"/>
</dbReference>
<name>A0A6A5VTD7_9PLEO</name>
<accession>A0A6A5VTD7</accession>
<evidence type="ECO:0000256" key="1">
    <source>
        <dbReference type="ARBA" id="ARBA00022898"/>
    </source>
</evidence>
<dbReference type="PANTHER" id="PTHR43092">
    <property type="entry name" value="L-CYSTEINE DESULFHYDRASE"/>
    <property type="match status" value="1"/>
</dbReference>
<evidence type="ECO:0000259" key="2">
    <source>
        <dbReference type="Pfam" id="PF00266"/>
    </source>
</evidence>
<keyword evidence="4" id="KW-1185">Reference proteome</keyword>
<organism evidence="3 4">
    <name type="scientific">Bimuria novae-zelandiae CBS 107.79</name>
    <dbReference type="NCBI Taxonomy" id="1447943"/>
    <lineage>
        <taxon>Eukaryota</taxon>
        <taxon>Fungi</taxon>
        <taxon>Dikarya</taxon>
        <taxon>Ascomycota</taxon>
        <taxon>Pezizomycotina</taxon>
        <taxon>Dothideomycetes</taxon>
        <taxon>Pleosporomycetidae</taxon>
        <taxon>Pleosporales</taxon>
        <taxon>Massarineae</taxon>
        <taxon>Didymosphaeriaceae</taxon>
        <taxon>Bimuria</taxon>
    </lineage>
</organism>
<keyword evidence="3" id="KW-0808">Transferase</keyword>
<evidence type="ECO:0000313" key="4">
    <source>
        <dbReference type="Proteomes" id="UP000800036"/>
    </source>
</evidence>
<gene>
    <name evidence="3" type="ORF">BU23DRAFT_551457</name>
</gene>
<dbReference type="OrthoDB" id="5978656at2759"/>
<evidence type="ECO:0000313" key="3">
    <source>
        <dbReference type="EMBL" id="KAF1976497.1"/>
    </source>
</evidence>
<dbReference type="InterPro" id="IPR015424">
    <property type="entry name" value="PyrdxlP-dep_Trfase"/>
</dbReference>
<dbReference type="GO" id="GO:0016740">
    <property type="term" value="F:transferase activity"/>
    <property type="evidence" value="ECO:0007669"/>
    <property type="project" value="UniProtKB-KW"/>
</dbReference>
<dbReference type="Proteomes" id="UP000800036">
    <property type="component" value="Unassembled WGS sequence"/>
</dbReference>
<dbReference type="InterPro" id="IPR015421">
    <property type="entry name" value="PyrdxlP-dep_Trfase_major"/>
</dbReference>
<reference evidence="3" key="1">
    <citation type="journal article" date="2020" name="Stud. Mycol.">
        <title>101 Dothideomycetes genomes: a test case for predicting lifestyles and emergence of pathogens.</title>
        <authorList>
            <person name="Haridas S."/>
            <person name="Albert R."/>
            <person name="Binder M."/>
            <person name="Bloem J."/>
            <person name="Labutti K."/>
            <person name="Salamov A."/>
            <person name="Andreopoulos B."/>
            <person name="Baker S."/>
            <person name="Barry K."/>
            <person name="Bills G."/>
            <person name="Bluhm B."/>
            <person name="Cannon C."/>
            <person name="Castanera R."/>
            <person name="Culley D."/>
            <person name="Daum C."/>
            <person name="Ezra D."/>
            <person name="Gonzalez J."/>
            <person name="Henrissat B."/>
            <person name="Kuo A."/>
            <person name="Liang C."/>
            <person name="Lipzen A."/>
            <person name="Lutzoni F."/>
            <person name="Magnuson J."/>
            <person name="Mondo S."/>
            <person name="Nolan M."/>
            <person name="Ohm R."/>
            <person name="Pangilinan J."/>
            <person name="Park H.-J."/>
            <person name="Ramirez L."/>
            <person name="Alfaro M."/>
            <person name="Sun H."/>
            <person name="Tritt A."/>
            <person name="Yoshinaga Y."/>
            <person name="Zwiers L.-H."/>
            <person name="Turgeon B."/>
            <person name="Goodwin S."/>
            <person name="Spatafora J."/>
            <person name="Crous P."/>
            <person name="Grigoriev I."/>
        </authorList>
    </citation>
    <scope>NUCLEOTIDE SEQUENCE</scope>
    <source>
        <strain evidence="3">CBS 107.79</strain>
    </source>
</reference>
<keyword evidence="1" id="KW-0663">Pyridoxal phosphate</keyword>
<dbReference type="InterPro" id="IPR000192">
    <property type="entry name" value="Aminotrans_V_dom"/>
</dbReference>
<sequence>MTFDSQELVKSKNGGRFGRALRKEFLFDEGFVNFNHGSFGTYPRAVRDALRFFQDAHEARPDDFIRYAYPKFNDEARQALSKYLNVPVNELVFVPNATTGVNTVLRSLIFSPNEYILYSATVYGACEKAVAYITETTPAKAAKIEYTFPVEDDWLVSAFASKIDEIEKSGGKVKVAMFDTVVSMPGVRLPFERLTQMCREKGVLSLVDAAHGIGHVKLDLAQLDADFFVSNCHKWLHVPRGCAIFHVPLRNQALIRSTLPTSHGFQPRPVAPFGAGRNPLPASDVPKSDFETNFEFVGTTDRSPYLCVPAALKWRESIGGEDAIIDYCQALALEGTKHMAKILGTEILDNTTGTFTKCCMVNMALPLDVKKTYEIGRQKGLEEGDVGVAVRDWMSRVWIDDYNTYIQVLVHGGKWWIRMSGQVYLEMADFEWAAKVVGEVCKRAEKGEWAVKTKARL</sequence>
<dbReference type="Pfam" id="PF00266">
    <property type="entry name" value="Aminotran_5"/>
    <property type="match status" value="1"/>
</dbReference>
<feature type="domain" description="Aminotransferase class V" evidence="2">
    <location>
        <begin position="74"/>
        <end position="248"/>
    </location>
</feature>
<dbReference type="Gene3D" id="3.40.640.10">
    <property type="entry name" value="Type I PLP-dependent aspartate aminotransferase-like (Major domain)"/>
    <property type="match status" value="1"/>
</dbReference>
<dbReference type="AlphaFoldDB" id="A0A6A5VTD7"/>
<dbReference type="EMBL" id="ML976666">
    <property type="protein sequence ID" value="KAF1976497.1"/>
    <property type="molecule type" value="Genomic_DNA"/>
</dbReference>